<feature type="signal peptide" evidence="2">
    <location>
        <begin position="1"/>
        <end position="22"/>
    </location>
</feature>
<gene>
    <name evidence="3" type="ORF">CRP01_12980</name>
</gene>
<sequence>MKIPKPLRIILGALLLSGSLAAQDIHNSLFNMSPLSLNPALTGAFEGTARIGGIYRAQDFGITDVRGYYSPSFYVDAPVIQGFRKQDWIGAGFMVYSDNAGTTRLRTNISGLSGSYHFAVDKNRNTVLTLGVQWGSVSRRFDASQAILSDTFDEAFGGLGNPSTTDPLASPNGNNNNNPDDVETSFSDINAGLMLRSTINDQTRLELGLSMGHITAPNYSFRGGGGNTGGGPTDPVTRSDRPRKIVAHGRLLTQLTEVFSFEPTFLFQTTAGQSEIGIQAWGGYRINPDAKANFGLGYRVGDAGKILLGLDYKDLRAALSYDITLSDRHRINDYNGAFEIAAYYIIKVYKKPNVKPAIFCPQF</sequence>
<keyword evidence="4" id="KW-1185">Reference proteome</keyword>
<feature type="region of interest" description="Disordered" evidence="1">
    <location>
        <begin position="159"/>
        <end position="185"/>
    </location>
</feature>
<dbReference type="NCBIfam" id="TIGR03519">
    <property type="entry name" value="T9SS_PorP_fam"/>
    <property type="match status" value="1"/>
</dbReference>
<organism evidence="3 4">
    <name type="scientific">Flavilitoribacter nigricans (strain ATCC 23147 / DSM 23189 / NBRC 102662 / NCIMB 1420 / SS-2)</name>
    <name type="common">Lewinella nigricans</name>
    <dbReference type="NCBI Taxonomy" id="1122177"/>
    <lineage>
        <taxon>Bacteria</taxon>
        <taxon>Pseudomonadati</taxon>
        <taxon>Bacteroidota</taxon>
        <taxon>Saprospiria</taxon>
        <taxon>Saprospirales</taxon>
        <taxon>Lewinellaceae</taxon>
        <taxon>Flavilitoribacter</taxon>
    </lineage>
</organism>
<feature type="region of interest" description="Disordered" evidence="1">
    <location>
        <begin position="220"/>
        <end position="240"/>
    </location>
</feature>
<name>A0A2D0NC08_FLAN2</name>
<keyword evidence="2" id="KW-0732">Signal</keyword>
<evidence type="ECO:0000313" key="3">
    <source>
        <dbReference type="EMBL" id="PHN05890.1"/>
    </source>
</evidence>
<dbReference type="AlphaFoldDB" id="A0A2D0NC08"/>
<dbReference type="Proteomes" id="UP000223913">
    <property type="component" value="Unassembled WGS sequence"/>
</dbReference>
<dbReference type="InterPro" id="IPR019861">
    <property type="entry name" value="PorP/SprF_Bacteroidetes"/>
</dbReference>
<dbReference type="Pfam" id="PF11751">
    <property type="entry name" value="PorP_SprF"/>
    <property type="match status" value="1"/>
</dbReference>
<dbReference type="EMBL" id="PDUD01000019">
    <property type="protein sequence ID" value="PHN05890.1"/>
    <property type="molecule type" value="Genomic_DNA"/>
</dbReference>
<comment type="caution">
    <text evidence="3">The sequence shown here is derived from an EMBL/GenBank/DDBJ whole genome shotgun (WGS) entry which is preliminary data.</text>
</comment>
<evidence type="ECO:0008006" key="5">
    <source>
        <dbReference type="Google" id="ProtNLM"/>
    </source>
</evidence>
<feature type="compositionally biased region" description="Gly residues" evidence="1">
    <location>
        <begin position="222"/>
        <end position="232"/>
    </location>
</feature>
<evidence type="ECO:0000256" key="1">
    <source>
        <dbReference type="SAM" id="MobiDB-lite"/>
    </source>
</evidence>
<evidence type="ECO:0000313" key="4">
    <source>
        <dbReference type="Proteomes" id="UP000223913"/>
    </source>
</evidence>
<dbReference type="RefSeq" id="WP_099150482.1">
    <property type="nucleotide sequence ID" value="NZ_PDUD01000019.1"/>
</dbReference>
<protein>
    <recommendedName>
        <fullName evidence="5">Type IX secretion system membrane protein PorP/SprF</fullName>
    </recommendedName>
</protein>
<reference evidence="3 4" key="1">
    <citation type="submission" date="2017-10" db="EMBL/GenBank/DDBJ databases">
        <title>The draft genome sequence of Lewinella nigricans NBRC 102662.</title>
        <authorList>
            <person name="Wang K."/>
        </authorList>
    </citation>
    <scope>NUCLEOTIDE SEQUENCE [LARGE SCALE GENOMIC DNA]</scope>
    <source>
        <strain evidence="3 4">NBRC 102662</strain>
    </source>
</reference>
<evidence type="ECO:0000256" key="2">
    <source>
        <dbReference type="SAM" id="SignalP"/>
    </source>
</evidence>
<proteinExistence type="predicted"/>
<accession>A0A2D0NC08</accession>
<feature type="chain" id="PRO_5013265789" description="Type IX secretion system membrane protein PorP/SprF" evidence="2">
    <location>
        <begin position="23"/>
        <end position="363"/>
    </location>
</feature>
<dbReference type="OrthoDB" id="1490808at2"/>